<keyword evidence="11" id="KW-0067">ATP-binding</keyword>
<dbReference type="PROSITE" id="PS00154">
    <property type="entry name" value="ATPASE_E1_E2"/>
    <property type="match status" value="1"/>
</dbReference>
<dbReference type="Proteomes" id="UP000003560">
    <property type="component" value="Unassembled WGS sequence"/>
</dbReference>
<reference evidence="21 22" key="1">
    <citation type="submission" date="2008-10" db="EMBL/GenBank/DDBJ databases">
        <title>Draft genome sequence of Collinsella stercoris (DSM 13279).</title>
        <authorList>
            <person name="Sudarsanam P."/>
            <person name="Ley R."/>
            <person name="Guruge J."/>
            <person name="Turnbaugh P.J."/>
            <person name="Mahowald M."/>
            <person name="Liep D."/>
            <person name="Gordon J."/>
        </authorList>
    </citation>
    <scope>NUCLEOTIDE SEQUENCE [LARGE SCALE GENOMIC DNA]</scope>
    <source>
        <strain evidence="21 22">DSM 13279</strain>
    </source>
</reference>
<comment type="subcellular location">
    <subcellularLocation>
        <location evidence="2">Cell inner membrane</location>
        <topology evidence="2">Multi-pass membrane protein</topology>
    </subcellularLocation>
</comment>
<dbReference type="InterPro" id="IPR023214">
    <property type="entry name" value="HAD_sf"/>
</dbReference>
<feature type="transmembrane region" description="Helical" evidence="19">
    <location>
        <begin position="73"/>
        <end position="92"/>
    </location>
</feature>
<feature type="transmembrane region" description="Helical" evidence="19">
    <location>
        <begin position="274"/>
        <end position="294"/>
    </location>
</feature>
<keyword evidence="8" id="KW-0597">Phosphoprotein</keyword>
<dbReference type="GO" id="GO:0015444">
    <property type="term" value="F:P-type magnesium transporter activity"/>
    <property type="evidence" value="ECO:0007669"/>
    <property type="project" value="UniProtKB-EC"/>
</dbReference>
<dbReference type="SFLD" id="SFLDF00027">
    <property type="entry name" value="p-type_atpase"/>
    <property type="match status" value="1"/>
</dbReference>
<dbReference type="GO" id="GO:0005886">
    <property type="term" value="C:plasma membrane"/>
    <property type="evidence" value="ECO:0007669"/>
    <property type="project" value="UniProtKB-SubCell"/>
</dbReference>
<comment type="similarity">
    <text evidence="3">Belongs to the cation transport ATPase (P-type) (TC 3.A.3) family. Type IIIB subfamily.</text>
</comment>
<evidence type="ECO:0000313" key="21">
    <source>
        <dbReference type="EMBL" id="EEA89372.1"/>
    </source>
</evidence>
<evidence type="ECO:0000256" key="14">
    <source>
        <dbReference type="ARBA" id="ARBA00022989"/>
    </source>
</evidence>
<dbReference type="Gene3D" id="3.40.1110.10">
    <property type="entry name" value="Calcium-transporting ATPase, cytoplasmic domain N"/>
    <property type="match status" value="1"/>
</dbReference>
<dbReference type="SUPFAM" id="SSF81665">
    <property type="entry name" value="Calcium ATPase, transmembrane domain M"/>
    <property type="match status" value="1"/>
</dbReference>
<evidence type="ECO:0000256" key="9">
    <source>
        <dbReference type="ARBA" id="ARBA00022692"/>
    </source>
</evidence>
<keyword evidence="12" id="KW-0460">Magnesium</keyword>
<evidence type="ECO:0000313" key="22">
    <source>
        <dbReference type="Proteomes" id="UP000003560"/>
    </source>
</evidence>
<dbReference type="Gene3D" id="3.40.50.1000">
    <property type="entry name" value="HAD superfamily/HAD-like"/>
    <property type="match status" value="1"/>
</dbReference>
<evidence type="ECO:0000256" key="19">
    <source>
        <dbReference type="SAM" id="Phobius"/>
    </source>
</evidence>
<dbReference type="PRINTS" id="PR00120">
    <property type="entry name" value="HATPASE"/>
</dbReference>
<feature type="transmembrane region" description="Helical" evidence="19">
    <location>
        <begin position="875"/>
        <end position="899"/>
    </location>
</feature>
<dbReference type="InterPro" id="IPR059000">
    <property type="entry name" value="ATPase_P-type_domA"/>
</dbReference>
<feature type="transmembrane region" description="Helical" evidence="19">
    <location>
        <begin position="911"/>
        <end position="932"/>
    </location>
</feature>
<dbReference type="CDD" id="cd02077">
    <property type="entry name" value="P-type_ATPase_Mg"/>
    <property type="match status" value="1"/>
</dbReference>
<dbReference type="EMBL" id="ABXJ01000147">
    <property type="protein sequence ID" value="EEA89372.1"/>
    <property type="molecule type" value="Genomic_DNA"/>
</dbReference>
<feature type="transmembrane region" description="Helical" evidence="19">
    <location>
        <begin position="770"/>
        <end position="787"/>
    </location>
</feature>
<dbReference type="Pfam" id="PF00690">
    <property type="entry name" value="Cation_ATPase_N"/>
    <property type="match status" value="1"/>
</dbReference>
<dbReference type="InterPro" id="IPR036412">
    <property type="entry name" value="HAD-like_sf"/>
</dbReference>
<dbReference type="InterPro" id="IPR006068">
    <property type="entry name" value="ATPase_P-typ_cation-transptr_C"/>
</dbReference>
<feature type="transmembrane region" description="Helical" evidence="19">
    <location>
        <begin position="938"/>
        <end position="962"/>
    </location>
</feature>
<evidence type="ECO:0000256" key="6">
    <source>
        <dbReference type="ARBA" id="ARBA00022475"/>
    </source>
</evidence>
<evidence type="ECO:0000256" key="7">
    <source>
        <dbReference type="ARBA" id="ARBA00022519"/>
    </source>
</evidence>
<dbReference type="InterPro" id="IPR023299">
    <property type="entry name" value="ATPase_P-typ_cyto_dom_N"/>
</dbReference>
<comment type="caution">
    <text evidence="21">The sequence shown here is derived from an EMBL/GenBank/DDBJ whole genome shotgun (WGS) entry which is preliminary data.</text>
</comment>
<name>B6GE99_9ACTN</name>
<dbReference type="InterPro" id="IPR004014">
    <property type="entry name" value="ATPase_P-typ_cation-transptr_N"/>
</dbReference>
<keyword evidence="6" id="KW-1003">Cell membrane</keyword>
<dbReference type="SMART" id="SM00831">
    <property type="entry name" value="Cation_ATPase_N"/>
    <property type="match status" value="1"/>
</dbReference>
<dbReference type="SUPFAM" id="SSF56784">
    <property type="entry name" value="HAD-like"/>
    <property type="match status" value="1"/>
</dbReference>
<dbReference type="Pfam" id="PF00122">
    <property type="entry name" value="E1-E2_ATPase"/>
    <property type="match status" value="1"/>
</dbReference>
<dbReference type="eggNOG" id="COG0474">
    <property type="taxonomic scope" value="Bacteria"/>
</dbReference>
<evidence type="ECO:0000256" key="13">
    <source>
        <dbReference type="ARBA" id="ARBA00022967"/>
    </source>
</evidence>
<gene>
    <name evidence="21" type="primary">mgtA</name>
    <name evidence="21" type="ORF">COLSTE_02436</name>
</gene>
<keyword evidence="9 19" id="KW-0812">Transmembrane</keyword>
<comment type="catalytic activity">
    <reaction evidence="18">
        <text>ATP + H2O = ADP + phosphate + H(+)</text>
        <dbReference type="Rhea" id="RHEA:13065"/>
        <dbReference type="ChEBI" id="CHEBI:15377"/>
        <dbReference type="ChEBI" id="CHEBI:15378"/>
        <dbReference type="ChEBI" id="CHEBI:30616"/>
        <dbReference type="ChEBI" id="CHEBI:43474"/>
        <dbReference type="ChEBI" id="CHEBI:456216"/>
    </reaction>
</comment>
<keyword evidence="13" id="KW-1278">Translocase</keyword>
<evidence type="ECO:0000256" key="16">
    <source>
        <dbReference type="ARBA" id="ARBA00029806"/>
    </source>
</evidence>
<dbReference type="Gene3D" id="2.70.150.10">
    <property type="entry name" value="Calcium-transporting ATPase, cytoplasmic transduction domain A"/>
    <property type="match status" value="1"/>
</dbReference>
<evidence type="ECO:0000256" key="17">
    <source>
        <dbReference type="ARBA" id="ARBA00047295"/>
    </source>
</evidence>
<dbReference type="GO" id="GO:0016887">
    <property type="term" value="F:ATP hydrolysis activity"/>
    <property type="evidence" value="ECO:0007669"/>
    <property type="project" value="InterPro"/>
</dbReference>
<dbReference type="InterPro" id="IPR001757">
    <property type="entry name" value="P_typ_ATPase"/>
</dbReference>
<evidence type="ECO:0000259" key="20">
    <source>
        <dbReference type="SMART" id="SM00831"/>
    </source>
</evidence>
<dbReference type="Pfam" id="PF00689">
    <property type="entry name" value="Cation_ATPase_C"/>
    <property type="match status" value="1"/>
</dbReference>
<protein>
    <recommendedName>
        <fullName evidence="5">Magnesium-transporting ATPase, P-type 1</fullName>
        <ecNumber evidence="4">7.2.2.14</ecNumber>
    </recommendedName>
    <alternativeName>
        <fullName evidence="16">Mg(2+) transport ATPase, P-type 1</fullName>
    </alternativeName>
</protein>
<comment type="function">
    <text evidence="1">Mediates magnesium influx to the cytosol.</text>
</comment>
<dbReference type="STRING" id="445975.COLSTE_02436"/>
<evidence type="ECO:0000256" key="15">
    <source>
        <dbReference type="ARBA" id="ARBA00023136"/>
    </source>
</evidence>
<evidence type="ECO:0000256" key="1">
    <source>
        <dbReference type="ARBA" id="ARBA00003954"/>
    </source>
</evidence>
<keyword evidence="14 19" id="KW-1133">Transmembrane helix</keyword>
<comment type="catalytic activity">
    <reaction evidence="17">
        <text>Mg(2+)(out) + ATP + H2O = Mg(2+)(in) + ADP + phosphate + H(+)</text>
        <dbReference type="Rhea" id="RHEA:10260"/>
        <dbReference type="ChEBI" id="CHEBI:15377"/>
        <dbReference type="ChEBI" id="CHEBI:15378"/>
        <dbReference type="ChEBI" id="CHEBI:18420"/>
        <dbReference type="ChEBI" id="CHEBI:30616"/>
        <dbReference type="ChEBI" id="CHEBI:43474"/>
        <dbReference type="ChEBI" id="CHEBI:456216"/>
        <dbReference type="EC" id="7.2.2.14"/>
    </reaction>
</comment>
<dbReference type="RefSeq" id="WP_006722058.1">
    <property type="nucleotide sequence ID" value="NZ_DS995480.1"/>
</dbReference>
<proteinExistence type="inferred from homology"/>
<dbReference type="Gene3D" id="1.20.1110.10">
    <property type="entry name" value="Calcium-transporting ATPase, transmembrane domain"/>
    <property type="match status" value="1"/>
</dbReference>
<keyword evidence="10" id="KW-0547">Nucleotide-binding</keyword>
<evidence type="ECO:0000256" key="10">
    <source>
        <dbReference type="ARBA" id="ARBA00022741"/>
    </source>
</evidence>
<dbReference type="AlphaFoldDB" id="B6GE99"/>
<keyword evidence="15 19" id="KW-0472">Membrane</keyword>
<evidence type="ECO:0000256" key="8">
    <source>
        <dbReference type="ARBA" id="ARBA00022553"/>
    </source>
</evidence>
<feature type="transmembrane region" description="Helical" evidence="19">
    <location>
        <begin position="300"/>
        <end position="325"/>
    </location>
</feature>
<sequence length="978" mass="103321">HNTSTHAAAARTSDLDPEIARIGALDAAKVMELLGTSPHGLTEQQARRIRSAHGANIIAPETHDPLTARLSRAFLTPFTLILLALAAISLYTNVYLASPGKADPSTAIIIGVMVLISGGISFWQDTRGAAAADALKGLVTITCRCVRADTGAAEIPLADVVPGDLIELAAGDIIPADLRVVSARDLFLTQAALTGESDPVEKTAAPVEPPRDRTLTIDDCVNFAFAGTTVQSGSGTGVVVTTGARTYLGGIASELDARPTATSFDVGVASVSRVLVGFMLVMCPIVFVLCGLTKGEWLDALLFSISVAVGITPQMLPVIVTTCLARGAEAMRAHDVVVKEISSIQNLGAMDVLCCDKTGTLTRDKIVLERHLDVLGAPSDRVLRHAYLNSLFQTGLRNLMDEAIIERAEALAAGGPSMDARAGEVQGRNDSEVAPMHTAETNAGATVKNLSPQAPESVSAGNNAAHNRSSLEASPIAAGAGALGTRISPEAAAIAAARNQWRLTDEIPFDFDRRRMSVVVEDGSGKRQLITKGAVEEMLGVCSEVEVGAEVLPLTPELATQVLDRVRRLNERGMRVVGVAQKNDVPVRDLTADDERDMTLIGYLAFLDPPKASAKSAVQELGGLGVSVKVLTGDNAAVAATVCEQVGIDARDMLTGADIDALTDAELAERAERTGLFAKLSPLQKARIVRVLRERGGHTVGFMGDGINDAAAMRASDCGVSVDTAVDVAKESADIILLKKDLTVLARGIVEGRRTYGNTIKYIKTTASSNFGNVLSVLAAAAFLPFLPMSALQLLLLGMAYTVSCVALPWDRVDSSFLARPRTWDARGVVSFMLGLGPVSSVFDILTFATLFWIVCPLVAGAPWEALATPDQRALFALVFQTGWFVESMWTQTLVIHLLRTERLPFVQSRPAASLTLLTALGVGAVTLMPYVPGVREALGLVPLPAAFFGVLAAMMAGYLLFTSNAKAWYVRAHGELL</sequence>
<feature type="transmembrane region" description="Helical" evidence="19">
    <location>
        <begin position="104"/>
        <end position="123"/>
    </location>
</feature>
<dbReference type="SFLD" id="SFLDS00003">
    <property type="entry name" value="Haloacid_Dehalogenase"/>
    <property type="match status" value="1"/>
</dbReference>
<dbReference type="PANTHER" id="PTHR42861">
    <property type="entry name" value="CALCIUM-TRANSPORTING ATPASE"/>
    <property type="match status" value="1"/>
</dbReference>
<evidence type="ECO:0000256" key="2">
    <source>
        <dbReference type="ARBA" id="ARBA00004429"/>
    </source>
</evidence>
<feature type="domain" description="Cation-transporting P-type ATPase N-terminal" evidence="20">
    <location>
        <begin position="21"/>
        <end position="94"/>
    </location>
</feature>
<evidence type="ECO:0000256" key="18">
    <source>
        <dbReference type="ARBA" id="ARBA00049360"/>
    </source>
</evidence>
<dbReference type="InterPro" id="IPR023298">
    <property type="entry name" value="ATPase_P-typ_TM_dom_sf"/>
</dbReference>
<dbReference type="Pfam" id="PF13246">
    <property type="entry name" value="Cation_ATPase"/>
    <property type="match status" value="1"/>
</dbReference>
<evidence type="ECO:0000256" key="12">
    <source>
        <dbReference type="ARBA" id="ARBA00022842"/>
    </source>
</evidence>
<dbReference type="InterPro" id="IPR006415">
    <property type="entry name" value="P-type_ATPase_IIIB"/>
</dbReference>
<evidence type="ECO:0000256" key="3">
    <source>
        <dbReference type="ARBA" id="ARBA00008746"/>
    </source>
</evidence>
<evidence type="ECO:0000256" key="4">
    <source>
        <dbReference type="ARBA" id="ARBA00012786"/>
    </source>
</evidence>
<dbReference type="SFLD" id="SFLDG00002">
    <property type="entry name" value="C1.7:_P-type_atpase_like"/>
    <property type="match status" value="1"/>
</dbReference>
<dbReference type="EC" id="7.2.2.14" evidence="4"/>
<dbReference type="GO" id="GO:0005524">
    <property type="term" value="F:ATP binding"/>
    <property type="evidence" value="ECO:0007669"/>
    <property type="project" value="UniProtKB-KW"/>
</dbReference>
<keyword evidence="22" id="KW-1185">Reference proteome</keyword>
<dbReference type="NCBIfam" id="TIGR01494">
    <property type="entry name" value="ATPase_P-type"/>
    <property type="match status" value="2"/>
</dbReference>
<feature type="non-terminal residue" evidence="21">
    <location>
        <position position="1"/>
    </location>
</feature>
<evidence type="ECO:0000256" key="11">
    <source>
        <dbReference type="ARBA" id="ARBA00022840"/>
    </source>
</evidence>
<dbReference type="InterPro" id="IPR008250">
    <property type="entry name" value="ATPase_P-typ_transduc_dom_A_sf"/>
</dbReference>
<dbReference type="HOGENOM" id="CLU_303967_0_0_11"/>
<dbReference type="PRINTS" id="PR00119">
    <property type="entry name" value="CATATPASE"/>
</dbReference>
<organism evidence="21 22">
    <name type="scientific">Collinsella stercoris DSM 13279</name>
    <dbReference type="NCBI Taxonomy" id="445975"/>
    <lineage>
        <taxon>Bacteria</taxon>
        <taxon>Bacillati</taxon>
        <taxon>Actinomycetota</taxon>
        <taxon>Coriobacteriia</taxon>
        <taxon>Coriobacteriales</taxon>
        <taxon>Coriobacteriaceae</taxon>
        <taxon>Collinsella</taxon>
    </lineage>
</organism>
<evidence type="ECO:0000256" key="5">
    <source>
        <dbReference type="ARBA" id="ARBA00013555"/>
    </source>
</evidence>
<dbReference type="InterPro" id="IPR044492">
    <property type="entry name" value="P_typ_ATPase_HD_dom"/>
</dbReference>
<dbReference type="InterPro" id="IPR018303">
    <property type="entry name" value="ATPase_P-typ_P_site"/>
</dbReference>
<keyword evidence="21" id="KW-0378">Hydrolase</keyword>
<accession>B6GE99</accession>
<dbReference type="FunFam" id="2.70.150.10:FF:000160">
    <property type="entry name" value="Sarcoplasmic/endoplasmic reticulum calcium ATPase 1"/>
    <property type="match status" value="1"/>
</dbReference>
<keyword evidence="7" id="KW-0997">Cell inner membrane</keyword>
<reference evidence="21 22" key="2">
    <citation type="submission" date="2008-10" db="EMBL/GenBank/DDBJ databases">
        <authorList>
            <person name="Fulton L."/>
            <person name="Clifton S."/>
            <person name="Fulton B."/>
            <person name="Xu J."/>
            <person name="Minx P."/>
            <person name="Pepin K.H."/>
            <person name="Johnson M."/>
            <person name="Thiruvilangam P."/>
            <person name="Bhonagiri V."/>
            <person name="Nash W.E."/>
            <person name="Mardis E.R."/>
            <person name="Wilson R.K."/>
        </authorList>
    </citation>
    <scope>NUCLEOTIDE SEQUENCE [LARGE SCALE GENOMIC DNA]</scope>
    <source>
        <strain evidence="21 22">DSM 13279</strain>
    </source>
</reference>
<dbReference type="SUPFAM" id="SSF81653">
    <property type="entry name" value="Calcium ATPase, transduction domain A"/>
    <property type="match status" value="1"/>
</dbReference>